<dbReference type="PANTHER" id="PTHR10353">
    <property type="entry name" value="GLYCOSYL HYDROLASE"/>
    <property type="match status" value="1"/>
</dbReference>
<dbReference type="Gene3D" id="2.40.70.10">
    <property type="entry name" value="Acid Proteases"/>
    <property type="match status" value="1"/>
</dbReference>
<dbReference type="SUPFAM" id="SSF51445">
    <property type="entry name" value="(Trans)glycosidases"/>
    <property type="match status" value="1"/>
</dbReference>
<dbReference type="PROSITE" id="PS00572">
    <property type="entry name" value="GLYCOSYL_HYDROL_F1_1"/>
    <property type="match status" value="1"/>
</dbReference>
<evidence type="ECO:0000256" key="1">
    <source>
        <dbReference type="ARBA" id="ARBA00022801"/>
    </source>
</evidence>
<evidence type="ECO:0000313" key="6">
    <source>
        <dbReference type="Proteomes" id="UP000466442"/>
    </source>
</evidence>
<dbReference type="SUPFAM" id="SSF50630">
    <property type="entry name" value="Acid proteases"/>
    <property type="match status" value="1"/>
</dbReference>
<dbReference type="PANTHER" id="PTHR10353:SF137">
    <property type="entry name" value="MYROSINASE 3-RELATED"/>
    <property type="match status" value="1"/>
</dbReference>
<evidence type="ECO:0000256" key="2">
    <source>
        <dbReference type="ARBA" id="ARBA00023295"/>
    </source>
</evidence>
<dbReference type="GO" id="GO:0005975">
    <property type="term" value="P:carbohydrate metabolic process"/>
    <property type="evidence" value="ECO:0007669"/>
    <property type="project" value="InterPro"/>
</dbReference>
<dbReference type="InterPro" id="IPR018120">
    <property type="entry name" value="Glyco_hydro_1_AS"/>
</dbReference>
<name>A0A8S9Y2B7_APOLU</name>
<dbReference type="AlphaFoldDB" id="A0A8S9Y2B7"/>
<gene>
    <name evidence="5" type="ORF">GE061_009644</name>
</gene>
<comment type="similarity">
    <text evidence="4">Belongs to the glycosyl hydrolase 1 family.</text>
</comment>
<protein>
    <recommendedName>
        <fullName evidence="7">Glycoside hydrolase family 1</fullName>
    </recommendedName>
</protein>
<accession>A0A8S9Y2B7</accession>
<evidence type="ECO:0000256" key="3">
    <source>
        <dbReference type="PROSITE-ProRule" id="PRU10055"/>
    </source>
</evidence>
<dbReference type="Pfam" id="PF00232">
    <property type="entry name" value="Glyco_hydro_1"/>
    <property type="match status" value="1"/>
</dbReference>
<evidence type="ECO:0008006" key="7">
    <source>
        <dbReference type="Google" id="ProtNLM"/>
    </source>
</evidence>
<proteinExistence type="inferred from homology"/>
<dbReference type="InterPro" id="IPR001360">
    <property type="entry name" value="Glyco_hydro_1"/>
</dbReference>
<dbReference type="EMBL" id="WIXP02000002">
    <property type="protein sequence ID" value="KAF6214899.1"/>
    <property type="molecule type" value="Genomic_DNA"/>
</dbReference>
<keyword evidence="2" id="KW-0326">Glycosidase</keyword>
<keyword evidence="6" id="KW-1185">Reference proteome</keyword>
<comment type="caution">
    <text evidence="5">The sequence shown here is derived from an EMBL/GenBank/DDBJ whole genome shotgun (WGS) entry which is preliminary data.</text>
</comment>
<dbReference type="GO" id="GO:0008422">
    <property type="term" value="F:beta-glucosidase activity"/>
    <property type="evidence" value="ECO:0007669"/>
    <property type="project" value="TreeGrafter"/>
</dbReference>
<dbReference type="Gene3D" id="3.20.20.80">
    <property type="entry name" value="Glycosidases"/>
    <property type="match status" value="1"/>
</dbReference>
<evidence type="ECO:0000256" key="4">
    <source>
        <dbReference type="RuleBase" id="RU003690"/>
    </source>
</evidence>
<keyword evidence="1" id="KW-0378">Hydrolase</keyword>
<dbReference type="InterPro" id="IPR021109">
    <property type="entry name" value="Peptidase_aspartic_dom_sf"/>
</dbReference>
<evidence type="ECO:0000313" key="5">
    <source>
        <dbReference type="EMBL" id="KAF6214899.1"/>
    </source>
</evidence>
<dbReference type="OrthoDB" id="6630337at2759"/>
<dbReference type="InterPro" id="IPR017853">
    <property type="entry name" value="GH"/>
</dbReference>
<dbReference type="PRINTS" id="PR00131">
    <property type="entry name" value="GLHYDRLASE1"/>
</dbReference>
<dbReference type="Proteomes" id="UP000466442">
    <property type="component" value="Unassembled WGS sequence"/>
</dbReference>
<organism evidence="5 6">
    <name type="scientific">Apolygus lucorum</name>
    <name type="common">Small green plant bug</name>
    <name type="synonym">Lygocoris lucorum</name>
    <dbReference type="NCBI Taxonomy" id="248454"/>
    <lineage>
        <taxon>Eukaryota</taxon>
        <taxon>Metazoa</taxon>
        <taxon>Ecdysozoa</taxon>
        <taxon>Arthropoda</taxon>
        <taxon>Hexapoda</taxon>
        <taxon>Insecta</taxon>
        <taxon>Pterygota</taxon>
        <taxon>Neoptera</taxon>
        <taxon>Paraneoptera</taxon>
        <taxon>Hemiptera</taxon>
        <taxon>Heteroptera</taxon>
        <taxon>Panheteroptera</taxon>
        <taxon>Cimicomorpha</taxon>
        <taxon>Miridae</taxon>
        <taxon>Mirini</taxon>
        <taxon>Apolygus</taxon>
    </lineage>
</organism>
<reference evidence="5" key="1">
    <citation type="journal article" date="2021" name="Mol. Ecol. Resour.">
        <title>Apolygus lucorum genome provides insights into omnivorousness and mesophyll feeding.</title>
        <authorList>
            <person name="Liu Y."/>
            <person name="Liu H."/>
            <person name="Wang H."/>
            <person name="Huang T."/>
            <person name="Liu B."/>
            <person name="Yang B."/>
            <person name="Yin L."/>
            <person name="Li B."/>
            <person name="Zhang Y."/>
            <person name="Zhang S."/>
            <person name="Jiang F."/>
            <person name="Zhang X."/>
            <person name="Ren Y."/>
            <person name="Wang B."/>
            <person name="Wang S."/>
            <person name="Lu Y."/>
            <person name="Wu K."/>
            <person name="Fan W."/>
            <person name="Wang G."/>
        </authorList>
    </citation>
    <scope>NUCLEOTIDE SEQUENCE</scope>
    <source>
        <strain evidence="5">12Hb</strain>
    </source>
</reference>
<sequence length="206" mass="23060">MVVPQGFRWVLSRLRDEYGNPRIFISENGFSTNSSFVTDDTKRINYLETYLSALRESIYTDGCSVMGYIFWSLLDNFEWTSGYTYGCSGICTHRSGTRYANPSDNATAWGADGYPLKFRGEQQVQVNLGGVEFDHTFLVFEQEGTGLDLLGMDILKKIPMVIRADRHEVTLLKGDEREGVPVAGVRATETIDKIDDLPDGSGTQRG</sequence>
<feature type="active site" description="Nucleophile" evidence="3">
    <location>
        <position position="27"/>
    </location>
</feature>